<protein>
    <submittedName>
        <fullName evidence="1">Uncharacterized protein</fullName>
    </submittedName>
</protein>
<dbReference type="KEGG" id="ptes:JQU52_03760"/>
<evidence type="ECO:0000313" key="2">
    <source>
        <dbReference type="Proteomes" id="UP000653156"/>
    </source>
</evidence>
<dbReference type="RefSeq" id="WP_230339809.1">
    <property type="nucleotide sequence ID" value="NZ_CP069798.1"/>
</dbReference>
<proteinExistence type="predicted"/>
<keyword evidence="2" id="KW-1185">Reference proteome</keyword>
<gene>
    <name evidence="1" type="ORF">JQU52_03760</name>
</gene>
<dbReference type="EMBL" id="CP069798">
    <property type="protein sequence ID" value="QRQ82525.1"/>
    <property type="molecule type" value="Genomic_DNA"/>
</dbReference>
<accession>A0A892ZGB4</accession>
<dbReference type="AlphaFoldDB" id="A0A892ZGB4"/>
<reference evidence="1" key="1">
    <citation type="submission" date="2021-02" db="EMBL/GenBank/DDBJ databases">
        <title>Neisseriaceae sp. 26B isolated from the cloaca of a Common Toad-headed Turtle (Mesoclemmys nasuta).</title>
        <authorList>
            <person name="Spergser J."/>
            <person name="Busse H.-J."/>
        </authorList>
    </citation>
    <scope>NUCLEOTIDE SEQUENCE</scope>
    <source>
        <strain evidence="1">26B</strain>
    </source>
</reference>
<dbReference type="Proteomes" id="UP000653156">
    <property type="component" value="Chromosome"/>
</dbReference>
<evidence type="ECO:0000313" key="1">
    <source>
        <dbReference type="EMBL" id="QRQ82525.1"/>
    </source>
</evidence>
<organism evidence="1 2">
    <name type="scientific">Paralysiella testudinis</name>
    <dbReference type="NCBI Taxonomy" id="2809020"/>
    <lineage>
        <taxon>Bacteria</taxon>
        <taxon>Pseudomonadati</taxon>
        <taxon>Pseudomonadota</taxon>
        <taxon>Betaproteobacteria</taxon>
        <taxon>Neisseriales</taxon>
        <taxon>Neisseriaceae</taxon>
        <taxon>Paralysiella</taxon>
    </lineage>
</organism>
<name>A0A892ZGB4_9NEIS</name>
<sequence length="60" mass="7284">MEKQYPCILVQKWSEQDWRVYLHITERVCTEVCRWPEEEKAREAARRTSVDLNTPVYTVL</sequence>